<accession>A0A2S9V5U8</accession>
<dbReference type="EMBL" id="PVNP01000198">
    <property type="protein sequence ID" value="PRO71828.1"/>
    <property type="molecule type" value="Genomic_DNA"/>
</dbReference>
<evidence type="ECO:0000256" key="1">
    <source>
        <dbReference type="SAM" id="Phobius"/>
    </source>
</evidence>
<dbReference type="AlphaFoldDB" id="A0A2S9V5U8"/>
<comment type="caution">
    <text evidence="2">The sequence shown here is derived from an EMBL/GenBank/DDBJ whole genome shotgun (WGS) entry which is preliminary data.</text>
</comment>
<dbReference type="Proteomes" id="UP000238949">
    <property type="component" value="Unassembled WGS sequence"/>
</dbReference>
<evidence type="ECO:0000313" key="3">
    <source>
        <dbReference type="Proteomes" id="UP000238949"/>
    </source>
</evidence>
<sequence>MKQFDFAKLKEINDLDFEQIAIWPFEVKTVVALFIVIVVSGISYFGIVSPKLPSLDQAEAKEAELKMQFQAKYRLAANLSAYKEQLTQIEEDFSSMLKSLPTRNETPGLLDDITYVGTSAGLTFRLLNWEKEIPKEFYTELPIRIEVSGSYHNFGEFVSKVADLPRIVTMHDFEVHTDQGGLRFSLLAKTYRAANTENKESK</sequence>
<dbReference type="GO" id="GO:0043683">
    <property type="term" value="P:type IV pilus assembly"/>
    <property type="evidence" value="ECO:0007669"/>
    <property type="project" value="InterPro"/>
</dbReference>
<keyword evidence="3" id="KW-1185">Reference proteome</keyword>
<proteinExistence type="predicted"/>
<name>A0A2S9V5U8_9ALTE</name>
<protein>
    <submittedName>
        <fullName evidence="2">Pilus assembly protein PilP</fullName>
    </submittedName>
</protein>
<dbReference type="InterPro" id="IPR014717">
    <property type="entry name" value="Transl_elong_EF1B/ribsomal_bS6"/>
</dbReference>
<keyword evidence="1" id="KW-0472">Membrane</keyword>
<dbReference type="GO" id="GO:0043107">
    <property type="term" value="P:type IV pilus-dependent motility"/>
    <property type="evidence" value="ECO:0007669"/>
    <property type="project" value="InterPro"/>
</dbReference>
<dbReference type="OrthoDB" id="9802133at2"/>
<dbReference type="PANTHER" id="PTHR39555:SF1">
    <property type="entry name" value="TYPE IV PILUS INNER MEMBRANE COMPONENT PILO"/>
    <property type="match status" value="1"/>
</dbReference>
<dbReference type="PIRSF" id="PIRSF016482">
    <property type="entry name" value="PilO"/>
    <property type="match status" value="1"/>
</dbReference>
<organism evidence="2 3">
    <name type="scientific">Alteromonas alba</name>
    <dbReference type="NCBI Taxonomy" id="2079529"/>
    <lineage>
        <taxon>Bacteria</taxon>
        <taxon>Pseudomonadati</taxon>
        <taxon>Pseudomonadota</taxon>
        <taxon>Gammaproteobacteria</taxon>
        <taxon>Alteromonadales</taxon>
        <taxon>Alteromonadaceae</taxon>
        <taxon>Alteromonas/Salinimonas group</taxon>
        <taxon>Alteromonas</taxon>
    </lineage>
</organism>
<dbReference type="Gene3D" id="3.30.70.60">
    <property type="match status" value="1"/>
</dbReference>
<keyword evidence="1" id="KW-0812">Transmembrane</keyword>
<dbReference type="InterPro" id="IPR007445">
    <property type="entry name" value="PilO"/>
</dbReference>
<feature type="transmembrane region" description="Helical" evidence="1">
    <location>
        <begin position="20"/>
        <end position="47"/>
    </location>
</feature>
<reference evidence="3" key="1">
    <citation type="journal article" date="2020" name="Int. J. Syst. Evol. Microbiol.">
        <title>Alteromonas alba sp. nov., a marine bacterium isolated from the seawater of the West Pacific Ocean.</title>
        <authorList>
            <person name="Sun C."/>
            <person name="Wu Y.-H."/>
            <person name="Xamxidin M."/>
            <person name="Cheng H."/>
            <person name="Xu X.-W."/>
        </authorList>
    </citation>
    <scope>NUCLEOTIDE SEQUENCE [LARGE SCALE GENOMIC DNA]</scope>
    <source>
        <strain evidence="3">190</strain>
    </source>
</reference>
<dbReference type="PANTHER" id="PTHR39555">
    <property type="entry name" value="FIMBRIAL ASSEMBLY PROTEIN PILO-LIKE PROTEIN-RELATED"/>
    <property type="match status" value="1"/>
</dbReference>
<gene>
    <name evidence="2" type="ORF">C6Y40_20265</name>
</gene>
<evidence type="ECO:0000313" key="2">
    <source>
        <dbReference type="EMBL" id="PRO71828.1"/>
    </source>
</evidence>
<dbReference type="Gene3D" id="1.10.287.540">
    <property type="entry name" value="Helix hairpin bin"/>
    <property type="match status" value="1"/>
</dbReference>
<dbReference type="Pfam" id="PF04350">
    <property type="entry name" value="PilO"/>
    <property type="match status" value="1"/>
</dbReference>
<dbReference type="RefSeq" id="WP_105936214.1">
    <property type="nucleotide sequence ID" value="NZ_PVNP01000198.1"/>
</dbReference>
<keyword evidence="1" id="KW-1133">Transmembrane helix</keyword>